<feature type="domain" description="DUF6570" evidence="2">
    <location>
        <begin position="149"/>
        <end position="192"/>
    </location>
</feature>
<keyword evidence="4" id="KW-1185">Reference proteome</keyword>
<feature type="compositionally biased region" description="Basic residues" evidence="1">
    <location>
        <begin position="1"/>
        <end position="14"/>
    </location>
</feature>
<evidence type="ECO:0000313" key="3">
    <source>
        <dbReference type="EMBL" id="KAJ7019610.1"/>
    </source>
</evidence>
<reference evidence="3" key="1">
    <citation type="submission" date="2023-03" db="EMBL/GenBank/DDBJ databases">
        <title>Massive genome expansion in bonnet fungi (Mycena s.s.) driven by repeated elements and novel gene families across ecological guilds.</title>
        <authorList>
            <consortium name="Lawrence Berkeley National Laboratory"/>
            <person name="Harder C.B."/>
            <person name="Miyauchi S."/>
            <person name="Viragh M."/>
            <person name="Kuo A."/>
            <person name="Thoen E."/>
            <person name="Andreopoulos B."/>
            <person name="Lu D."/>
            <person name="Skrede I."/>
            <person name="Drula E."/>
            <person name="Henrissat B."/>
            <person name="Morin E."/>
            <person name="Kohler A."/>
            <person name="Barry K."/>
            <person name="LaButti K."/>
            <person name="Morin E."/>
            <person name="Salamov A."/>
            <person name="Lipzen A."/>
            <person name="Mereny Z."/>
            <person name="Hegedus B."/>
            <person name="Baldrian P."/>
            <person name="Stursova M."/>
            <person name="Weitz H."/>
            <person name="Taylor A."/>
            <person name="Grigoriev I.V."/>
            <person name="Nagy L.G."/>
            <person name="Martin F."/>
            <person name="Kauserud H."/>
        </authorList>
    </citation>
    <scope>NUCLEOTIDE SEQUENCE</scope>
    <source>
        <strain evidence="3">CBHHK200</strain>
    </source>
</reference>
<evidence type="ECO:0000313" key="4">
    <source>
        <dbReference type="Proteomes" id="UP001218188"/>
    </source>
</evidence>
<dbReference type="EMBL" id="JARJCM010000288">
    <property type="protein sequence ID" value="KAJ7019610.1"/>
    <property type="molecule type" value="Genomic_DNA"/>
</dbReference>
<accession>A0AAD6WNV0</accession>
<evidence type="ECO:0000259" key="2">
    <source>
        <dbReference type="Pfam" id="PF20209"/>
    </source>
</evidence>
<evidence type="ECO:0000256" key="1">
    <source>
        <dbReference type="SAM" id="MobiDB-lite"/>
    </source>
</evidence>
<dbReference type="AlphaFoldDB" id="A0AAD6WNV0"/>
<gene>
    <name evidence="3" type="ORF">C8F04DRAFT_975459</name>
</gene>
<dbReference type="InterPro" id="IPR046700">
    <property type="entry name" value="DUF6570"/>
</dbReference>
<dbReference type="Pfam" id="PF20209">
    <property type="entry name" value="DUF6570"/>
    <property type="match status" value="1"/>
</dbReference>
<sequence>MAKKAEKRSHKRKNKINEPSTASERRKARLLAIEKARIRDIARSSEPDFPPKPPSKKLLCKIARGFCEEMDPAVFEEAGCAVCGQLTTLRELTPLASIPYSLDLLEREGVTCTERFSETDEVDELNGPVLDLTCNSVFVDREIHLINGVSPPLALANGFWIGTVPEVLKGLSFAEKMLIARIRHNRCLVRIYMKFAEAITVPTHNPA</sequence>
<feature type="region of interest" description="Disordered" evidence="1">
    <location>
        <begin position="1"/>
        <end position="25"/>
    </location>
</feature>
<proteinExistence type="predicted"/>
<dbReference type="Proteomes" id="UP001218188">
    <property type="component" value="Unassembled WGS sequence"/>
</dbReference>
<protein>
    <recommendedName>
        <fullName evidence="2">DUF6570 domain-containing protein</fullName>
    </recommendedName>
</protein>
<comment type="caution">
    <text evidence="3">The sequence shown here is derived from an EMBL/GenBank/DDBJ whole genome shotgun (WGS) entry which is preliminary data.</text>
</comment>
<organism evidence="3 4">
    <name type="scientific">Mycena alexandri</name>
    <dbReference type="NCBI Taxonomy" id="1745969"/>
    <lineage>
        <taxon>Eukaryota</taxon>
        <taxon>Fungi</taxon>
        <taxon>Dikarya</taxon>
        <taxon>Basidiomycota</taxon>
        <taxon>Agaricomycotina</taxon>
        <taxon>Agaricomycetes</taxon>
        <taxon>Agaricomycetidae</taxon>
        <taxon>Agaricales</taxon>
        <taxon>Marasmiineae</taxon>
        <taxon>Mycenaceae</taxon>
        <taxon>Mycena</taxon>
    </lineage>
</organism>
<name>A0AAD6WNV0_9AGAR</name>